<dbReference type="RefSeq" id="WP_022984254.1">
    <property type="nucleotide sequence ID" value="NZ_CAXGPP010000023.1"/>
</dbReference>
<dbReference type="EMBL" id="QYYA01000001">
    <property type="protein sequence ID" value="RJG19830.1"/>
    <property type="molecule type" value="Genomic_DNA"/>
</dbReference>
<keyword evidence="1" id="KW-1133">Transmembrane helix</keyword>
<dbReference type="OrthoDB" id="9885871at2"/>
<evidence type="ECO:0000256" key="1">
    <source>
        <dbReference type="SAM" id="Phobius"/>
    </source>
</evidence>
<dbReference type="Proteomes" id="UP000283734">
    <property type="component" value="Unassembled WGS sequence"/>
</dbReference>
<comment type="caution">
    <text evidence="2">The sequence shown here is derived from an EMBL/GenBank/DDBJ whole genome shotgun (WGS) entry which is preliminary data.</text>
</comment>
<keyword evidence="3" id="KW-1185">Reference proteome</keyword>
<keyword evidence="1" id="KW-0812">Transmembrane</keyword>
<reference evidence="2 3" key="1">
    <citation type="submission" date="2018-09" db="EMBL/GenBank/DDBJ databases">
        <title>Alcanivorax profundi sp. nov., isolated from 1000 m-depth seawater of the Mariana Trench.</title>
        <authorList>
            <person name="Liu J."/>
        </authorList>
    </citation>
    <scope>NUCLEOTIDE SEQUENCE [LARGE SCALE GENOMIC DNA]</scope>
    <source>
        <strain evidence="2 3">MTEO17</strain>
    </source>
</reference>
<organism evidence="2 3">
    <name type="scientific">Alcanivorax profundi</name>
    <dbReference type="NCBI Taxonomy" id="2338368"/>
    <lineage>
        <taxon>Bacteria</taxon>
        <taxon>Pseudomonadati</taxon>
        <taxon>Pseudomonadota</taxon>
        <taxon>Gammaproteobacteria</taxon>
        <taxon>Oceanospirillales</taxon>
        <taxon>Alcanivoracaceae</taxon>
        <taxon>Alcanivorax</taxon>
    </lineage>
</organism>
<dbReference type="NCBIfam" id="NF041600">
    <property type="entry name" value="cyt_ox_CcoM"/>
    <property type="match status" value="1"/>
</dbReference>
<dbReference type="AlphaFoldDB" id="A0A418Y2Z5"/>
<evidence type="ECO:0000313" key="3">
    <source>
        <dbReference type="Proteomes" id="UP000283734"/>
    </source>
</evidence>
<dbReference type="GO" id="GO:0004386">
    <property type="term" value="F:helicase activity"/>
    <property type="evidence" value="ECO:0007669"/>
    <property type="project" value="UniProtKB-KW"/>
</dbReference>
<protein>
    <submittedName>
        <fullName evidence="2">ATP-dependent helicase</fullName>
    </submittedName>
</protein>
<feature type="transmembrane region" description="Helical" evidence="1">
    <location>
        <begin position="7"/>
        <end position="30"/>
    </location>
</feature>
<evidence type="ECO:0000313" key="2">
    <source>
        <dbReference type="EMBL" id="RJG19830.1"/>
    </source>
</evidence>
<gene>
    <name evidence="2" type="ORF">D4A39_03000</name>
</gene>
<keyword evidence="2" id="KW-0347">Helicase</keyword>
<sequence length="42" mass="4584">MYTDTMVIASIAVIGGIFLFAGCFALFIWLDAANDEDSSEKH</sequence>
<keyword evidence="2" id="KW-0067">ATP-binding</keyword>
<name>A0A418Y2Z5_9GAMM</name>
<keyword evidence="1" id="KW-0472">Membrane</keyword>
<accession>A0A418Y2Z5</accession>
<keyword evidence="2" id="KW-0378">Hydrolase</keyword>
<dbReference type="InterPro" id="IPR048085">
    <property type="entry name" value="Cyt_ox_CcoM-like"/>
</dbReference>
<proteinExistence type="predicted"/>
<keyword evidence="2" id="KW-0547">Nucleotide-binding</keyword>